<dbReference type="SUPFAM" id="SSF54534">
    <property type="entry name" value="FKBP-like"/>
    <property type="match status" value="1"/>
</dbReference>
<dbReference type="InterPro" id="IPR023459">
    <property type="entry name" value="Tscrpt_elong_fac_GreA/B_fam"/>
</dbReference>
<evidence type="ECO:0000313" key="3">
    <source>
        <dbReference type="Proteomes" id="UP000178930"/>
    </source>
</evidence>
<dbReference type="GO" id="GO:0003677">
    <property type="term" value="F:DNA binding"/>
    <property type="evidence" value="ECO:0007669"/>
    <property type="project" value="InterPro"/>
</dbReference>
<dbReference type="PANTHER" id="PTHR30437:SF4">
    <property type="entry name" value="TRANSCRIPTION ELONGATION FACTOR GREA"/>
    <property type="match status" value="1"/>
</dbReference>
<dbReference type="PROSITE" id="PS00830">
    <property type="entry name" value="GREAB_2"/>
    <property type="match status" value="1"/>
</dbReference>
<organism evidence="2 3">
    <name type="scientific">Candidatus Buchananbacteria bacterium RIFCSPHIGHO2_01_FULL_39_14</name>
    <dbReference type="NCBI Taxonomy" id="1797532"/>
    <lineage>
        <taxon>Bacteria</taxon>
        <taxon>Candidatus Buchananiibacteriota</taxon>
    </lineage>
</organism>
<dbReference type="GO" id="GO:0032784">
    <property type="term" value="P:regulation of DNA-templated transcription elongation"/>
    <property type="evidence" value="ECO:0007669"/>
    <property type="project" value="InterPro"/>
</dbReference>
<dbReference type="GO" id="GO:0006354">
    <property type="term" value="P:DNA-templated transcription elongation"/>
    <property type="evidence" value="ECO:0007669"/>
    <property type="project" value="TreeGrafter"/>
</dbReference>
<reference evidence="2 3" key="1">
    <citation type="journal article" date="2016" name="Nat. Commun.">
        <title>Thousands of microbial genomes shed light on interconnected biogeochemical processes in an aquifer system.</title>
        <authorList>
            <person name="Anantharaman K."/>
            <person name="Brown C.T."/>
            <person name="Hug L.A."/>
            <person name="Sharon I."/>
            <person name="Castelle C.J."/>
            <person name="Probst A.J."/>
            <person name="Thomas B.C."/>
            <person name="Singh A."/>
            <person name="Wilkins M.J."/>
            <person name="Karaoz U."/>
            <person name="Brodie E.L."/>
            <person name="Williams K.H."/>
            <person name="Hubbard S.S."/>
            <person name="Banfield J.F."/>
        </authorList>
    </citation>
    <scope>NUCLEOTIDE SEQUENCE [LARGE SCALE GENOMIC DNA]</scope>
</reference>
<evidence type="ECO:0000313" key="2">
    <source>
        <dbReference type="EMBL" id="OGY43854.1"/>
    </source>
</evidence>
<dbReference type="STRING" id="1797532.A2729_05210"/>
<accession>A0A1G1XV68</accession>
<protein>
    <recommendedName>
        <fullName evidence="1">Transcription elongation factor GreA/GreB C-terminal domain-containing protein</fullName>
    </recommendedName>
</protein>
<comment type="caution">
    <text evidence="2">The sequence shown here is derived from an EMBL/GenBank/DDBJ whole genome shotgun (WGS) entry which is preliminary data.</text>
</comment>
<dbReference type="Proteomes" id="UP000178930">
    <property type="component" value="Unassembled WGS sequence"/>
</dbReference>
<gene>
    <name evidence="2" type="ORF">A2729_05210</name>
</gene>
<evidence type="ECO:0000259" key="1">
    <source>
        <dbReference type="Pfam" id="PF01272"/>
    </source>
</evidence>
<dbReference type="InterPro" id="IPR036953">
    <property type="entry name" value="GreA/GreB_C_sf"/>
</dbReference>
<dbReference type="Gene3D" id="3.10.50.30">
    <property type="entry name" value="Transcription elongation factor, GreA/GreB, C-terminal domain"/>
    <property type="match status" value="1"/>
</dbReference>
<dbReference type="AlphaFoldDB" id="A0A1G1XV68"/>
<feature type="domain" description="Transcription elongation factor GreA/GreB C-terminal" evidence="1">
    <location>
        <begin position="4"/>
        <end position="75"/>
    </location>
</feature>
<proteinExistence type="predicted"/>
<dbReference type="PANTHER" id="PTHR30437">
    <property type="entry name" value="TRANSCRIPTION ELONGATION FACTOR GREA"/>
    <property type="match status" value="1"/>
</dbReference>
<dbReference type="GO" id="GO:0070063">
    <property type="term" value="F:RNA polymerase binding"/>
    <property type="evidence" value="ECO:0007669"/>
    <property type="project" value="InterPro"/>
</dbReference>
<name>A0A1G1XV68_9BACT</name>
<dbReference type="EMBL" id="MHIB01000028">
    <property type="protein sequence ID" value="OGY43854.1"/>
    <property type="molecule type" value="Genomic_DNA"/>
</dbReference>
<dbReference type="InterPro" id="IPR001437">
    <property type="entry name" value="Tscrpt_elong_fac_GreA/B_C"/>
</dbReference>
<sequence>MPEQNSITIGSKVRVNLNNEIKDFEIVGSAEVNANQGKISYLSPLGEALLGKAADDLFEINLTNGKKLKVKILEVI</sequence>
<dbReference type="Pfam" id="PF01272">
    <property type="entry name" value="GreA_GreB"/>
    <property type="match status" value="1"/>
</dbReference>
<dbReference type="InterPro" id="IPR018151">
    <property type="entry name" value="TF_GreA/GreB_CS"/>
</dbReference>